<reference evidence="2" key="1">
    <citation type="journal article" date="2019" name="Int. J. Syst. Evol. Microbiol.">
        <title>The Global Catalogue of Microorganisms (GCM) 10K type strain sequencing project: providing services to taxonomists for standard genome sequencing and annotation.</title>
        <authorList>
            <consortium name="The Broad Institute Genomics Platform"/>
            <consortium name="The Broad Institute Genome Sequencing Center for Infectious Disease"/>
            <person name="Wu L."/>
            <person name="Ma J."/>
        </authorList>
    </citation>
    <scope>NUCLEOTIDE SEQUENCE [LARGE SCALE GENOMIC DNA]</scope>
    <source>
        <strain evidence="2">JCM 16703</strain>
    </source>
</reference>
<name>A0ABP7XQF7_9ACTN</name>
<keyword evidence="2" id="KW-1185">Reference proteome</keyword>
<sequence length="138" mass="15204">MSAIEQAVETAAEVAYQHAFGDSVSMEDYRCRAEGCNWTYPWISLQRRAEREHAAHVAAEIIKALGLEEERHQGRRVVDGHTDRCRAPGYQGAHTAVGAGAVAEPYRCHGCGAWFTLTGRAGTPSLVRLVTPWREVTP</sequence>
<gene>
    <name evidence="1" type="ORF">GCM10022215_29890</name>
</gene>
<evidence type="ECO:0000313" key="2">
    <source>
        <dbReference type="Proteomes" id="UP001501495"/>
    </source>
</evidence>
<dbReference type="RefSeq" id="WP_344734256.1">
    <property type="nucleotide sequence ID" value="NZ_BAAAZH010000023.1"/>
</dbReference>
<accession>A0ABP7XQF7</accession>
<dbReference type="EMBL" id="BAAAZH010000023">
    <property type="protein sequence ID" value="GAA4123310.1"/>
    <property type="molecule type" value="Genomic_DNA"/>
</dbReference>
<evidence type="ECO:0000313" key="1">
    <source>
        <dbReference type="EMBL" id="GAA4123310.1"/>
    </source>
</evidence>
<proteinExistence type="predicted"/>
<comment type="caution">
    <text evidence="1">The sequence shown here is derived from an EMBL/GenBank/DDBJ whole genome shotgun (WGS) entry which is preliminary data.</text>
</comment>
<organism evidence="1 2">
    <name type="scientific">Nocardioides fonticola</name>
    <dbReference type="NCBI Taxonomy" id="450363"/>
    <lineage>
        <taxon>Bacteria</taxon>
        <taxon>Bacillati</taxon>
        <taxon>Actinomycetota</taxon>
        <taxon>Actinomycetes</taxon>
        <taxon>Propionibacteriales</taxon>
        <taxon>Nocardioidaceae</taxon>
        <taxon>Nocardioides</taxon>
    </lineage>
</organism>
<dbReference type="Proteomes" id="UP001501495">
    <property type="component" value="Unassembled WGS sequence"/>
</dbReference>
<protein>
    <submittedName>
        <fullName evidence="1">Uncharacterized protein</fullName>
    </submittedName>
</protein>